<feature type="domain" description="SPX" evidence="7">
    <location>
        <begin position="1"/>
        <end position="245"/>
    </location>
</feature>
<dbReference type="InterPro" id="IPR004331">
    <property type="entry name" value="SPX_dom"/>
</dbReference>
<dbReference type="PANTHER" id="PTHR10283">
    <property type="entry name" value="SOLUTE CARRIER FAMILY 13 MEMBER"/>
    <property type="match status" value="1"/>
</dbReference>
<name>A0ABQ9XKI0_9EUKA</name>
<dbReference type="EMBL" id="JARBJD010000120">
    <property type="protein sequence ID" value="KAK2951339.1"/>
    <property type="molecule type" value="Genomic_DNA"/>
</dbReference>
<evidence type="ECO:0000313" key="8">
    <source>
        <dbReference type="EMBL" id="KAK2951339.1"/>
    </source>
</evidence>
<keyword evidence="9" id="KW-1185">Reference proteome</keyword>
<evidence type="ECO:0000256" key="3">
    <source>
        <dbReference type="ARBA" id="ARBA00022989"/>
    </source>
</evidence>
<proteinExistence type="predicted"/>
<feature type="transmembrane region" description="Helical" evidence="6">
    <location>
        <begin position="654"/>
        <end position="677"/>
    </location>
</feature>
<dbReference type="PANTHER" id="PTHR10283:SF92">
    <property type="entry name" value="LOW-AFFINITY PHOSPHATE TRANSPORTER PHO91"/>
    <property type="match status" value="1"/>
</dbReference>
<feature type="transmembrane region" description="Helical" evidence="6">
    <location>
        <begin position="527"/>
        <end position="560"/>
    </location>
</feature>
<evidence type="ECO:0000256" key="1">
    <source>
        <dbReference type="ARBA" id="ARBA00004141"/>
    </source>
</evidence>
<feature type="transmembrane region" description="Helical" evidence="6">
    <location>
        <begin position="756"/>
        <end position="783"/>
    </location>
</feature>
<dbReference type="InterPro" id="IPR001898">
    <property type="entry name" value="SLC13A/DASS"/>
</dbReference>
<evidence type="ECO:0000313" key="9">
    <source>
        <dbReference type="Proteomes" id="UP001281761"/>
    </source>
</evidence>
<accession>A0ABQ9XKI0</accession>
<evidence type="ECO:0000256" key="4">
    <source>
        <dbReference type="ARBA" id="ARBA00023136"/>
    </source>
</evidence>
<comment type="subcellular location">
    <subcellularLocation>
        <location evidence="1">Membrane</location>
        <topology evidence="1">Multi-pass membrane protein</topology>
    </subcellularLocation>
</comment>
<sequence>MKFSKQLNYLSIKRWRSYYIDYFKLKKAIKRIFKPFLNARFQTVKATPLGVSNTNRTLLRNYNLFLKPQNEEVHTRILSRSSSQEMFSISATSPTINAGFTGSIDDVDSSNDSNHEATDSTDDPEARYSSSRRAISKLDSNDQQLLQRGIEEWRQLYFAEVKKVRDFALEAIQEFEGELADIDTKIAQSPVSRGMALDIKRDYLALSVDATELLDFLTINKEGFRKILKKLLKVVSWCPTTGDTLLAGQTEKRVSYVSKEHDEMMEFTKSTFGSFPSVSDMISSLHASYVETFARGRFAGGGDEAAALAIQTMRTSEQTQLELDLMHEIQASTSAQVSWTKNTILGEFNEYQNKAQMAGVHSVIHGMDHHLDTYSTEDAEEDGPSTALIAKSDQSAEPKKLYFKVKWVFVIIALVVFIVMGVFPWPANIAREMRCLGLLCWASILWGFDAIPSHVTAMSVPVLATFLNLMNKSFKESANILIQSTISSTPYLAIGGFSIARAMKDCGLDVYIANALLRFKIARKPAVFILIAVVLEFLLTMVISNISSTVLIVSLILPVLRELPADSKFSKGLLMSIAMSGNLAGMVSPLASPQSLVGIEAINDILPEGKSLSFAKWTGAALPVSIVSTLLMYLLVFCFYRMDIKTVPFTPSKLTCLTFKQVVVALFSLVTVVFWFILPYCPWLGNEGIIGLIPFFIAFGFNLVPRTDIAELPWTMILLVMGGGALGESIKLSGLLELISKLFGSGFESLHSFVQMVILSAVVGFVSIFVSHTVAAIVLIPIVGSILGANTQAGLIMMACALEISPPMLLAVASFPNMCCYAIEDSHRKSYLTNKDFLLYGGTVTLVSYALIISIFWGTGLLMKL</sequence>
<feature type="transmembrane region" description="Helical" evidence="6">
    <location>
        <begin position="837"/>
        <end position="863"/>
    </location>
</feature>
<protein>
    <submittedName>
        <fullName evidence="8">Divalent Anion:Na+ Symporter</fullName>
    </submittedName>
</protein>
<gene>
    <name evidence="8" type="ORF">BLNAU_13718</name>
</gene>
<feature type="transmembrane region" description="Helical" evidence="6">
    <location>
        <begin position="683"/>
        <end position="704"/>
    </location>
</feature>
<evidence type="ECO:0000256" key="5">
    <source>
        <dbReference type="SAM" id="MobiDB-lite"/>
    </source>
</evidence>
<dbReference type="Proteomes" id="UP001281761">
    <property type="component" value="Unassembled WGS sequence"/>
</dbReference>
<feature type="region of interest" description="Disordered" evidence="5">
    <location>
        <begin position="102"/>
        <end position="128"/>
    </location>
</feature>
<feature type="transmembrane region" description="Helical" evidence="6">
    <location>
        <begin position="407"/>
        <end position="426"/>
    </location>
</feature>
<dbReference type="CDD" id="cd14447">
    <property type="entry name" value="SPX"/>
    <property type="match status" value="1"/>
</dbReference>
<evidence type="ECO:0000256" key="2">
    <source>
        <dbReference type="ARBA" id="ARBA00022692"/>
    </source>
</evidence>
<dbReference type="PROSITE" id="PS51382">
    <property type="entry name" value="SPX"/>
    <property type="match status" value="1"/>
</dbReference>
<comment type="caution">
    <text evidence="8">The sequence shown here is derived from an EMBL/GenBank/DDBJ whole genome shotgun (WGS) entry which is preliminary data.</text>
</comment>
<feature type="transmembrane region" description="Helical" evidence="6">
    <location>
        <begin position="795"/>
        <end position="817"/>
    </location>
</feature>
<dbReference type="Pfam" id="PF00939">
    <property type="entry name" value="Na_sulph_symp"/>
    <property type="match status" value="1"/>
</dbReference>
<feature type="transmembrane region" description="Helical" evidence="6">
    <location>
        <begin position="438"/>
        <end position="464"/>
    </location>
</feature>
<organism evidence="8 9">
    <name type="scientific">Blattamonas nauphoetae</name>
    <dbReference type="NCBI Taxonomy" id="2049346"/>
    <lineage>
        <taxon>Eukaryota</taxon>
        <taxon>Metamonada</taxon>
        <taxon>Preaxostyla</taxon>
        <taxon>Oxymonadida</taxon>
        <taxon>Blattamonas</taxon>
    </lineage>
</organism>
<keyword evidence="4 6" id="KW-0472">Membrane</keyword>
<keyword evidence="3 6" id="KW-1133">Transmembrane helix</keyword>
<reference evidence="8 9" key="1">
    <citation type="journal article" date="2022" name="bioRxiv">
        <title>Genomics of Preaxostyla Flagellates Illuminates Evolutionary Transitions and the Path Towards Mitochondrial Loss.</title>
        <authorList>
            <person name="Novak L.V.F."/>
            <person name="Treitli S.C."/>
            <person name="Pyrih J."/>
            <person name="Halakuc P."/>
            <person name="Pipaliya S.V."/>
            <person name="Vacek V."/>
            <person name="Brzon O."/>
            <person name="Soukal P."/>
            <person name="Eme L."/>
            <person name="Dacks J.B."/>
            <person name="Karnkowska A."/>
            <person name="Elias M."/>
            <person name="Hampl V."/>
        </authorList>
    </citation>
    <scope>NUCLEOTIDE SEQUENCE [LARGE SCALE GENOMIC DNA]</scope>
    <source>
        <strain evidence="8">NAU3</strain>
        <tissue evidence="8">Gut</tissue>
    </source>
</reference>
<keyword evidence="2 6" id="KW-0812">Transmembrane</keyword>
<evidence type="ECO:0000256" key="6">
    <source>
        <dbReference type="SAM" id="Phobius"/>
    </source>
</evidence>
<dbReference type="Pfam" id="PF03105">
    <property type="entry name" value="SPX"/>
    <property type="match status" value="1"/>
</dbReference>
<evidence type="ECO:0000259" key="7">
    <source>
        <dbReference type="PROSITE" id="PS51382"/>
    </source>
</evidence>
<feature type="transmembrane region" description="Helical" evidence="6">
    <location>
        <begin position="620"/>
        <end position="642"/>
    </location>
</feature>